<evidence type="ECO:0000313" key="15">
    <source>
        <dbReference type="Proteomes" id="UP001210865"/>
    </source>
</evidence>
<dbReference type="Proteomes" id="UP001210865">
    <property type="component" value="Chromosome"/>
</dbReference>
<dbReference type="InterPro" id="IPR012910">
    <property type="entry name" value="Plug_dom"/>
</dbReference>
<keyword evidence="6 12" id="KW-0732">Signal</keyword>
<keyword evidence="15" id="KW-1185">Reference proteome</keyword>
<evidence type="ECO:0000256" key="12">
    <source>
        <dbReference type="SAM" id="SignalP"/>
    </source>
</evidence>
<dbReference type="Pfam" id="PF07715">
    <property type="entry name" value="Plug"/>
    <property type="match status" value="1"/>
</dbReference>
<sequence>MKSASYISIVTALCAVYPQIACAKSPNGQEEQFNFKVSRGNISDVVAELADQARATVKVEASGKSEPVPGVQGVHTLREALKIVLRGTDWSVNSDGTGAFRIVRVSTGDSIVVVGRRTDFVESVSSMATRTETPLRQTSSTVDTVTREVLESQNAISTAEAFRNLPGVIYTTRGTTSQATIGQDLSGSRSFSNGLRNSVSSQDGPLTDVEAIEVLKGPASILVGSDIQGGTINFVPKRATGRKHATVALGTGSGDEFLGSFDIGGAISQKAGLFWRVAGLSEHADTLPQGTGRSPDQKAINPMFGLRAKHTRLDLAVQYYTKTTPFGPFSAYIPTTKTFVDYGNVVDENSHSTVKSLKGSYDLDQDIISSENLDLKFRSRGQYQRADRDVQNATGVGINYFGLGPAISTYSQISRDNVYAGYADIYAKISTGPIVHQAIVAFDYNTNTLIYRFSAGFGFGATPVLPLPGAGPNYRSKGEQSGIIFQDQLTAGRFHALFGLRRTKYDSHTYLPSGALSGRVNADIVLPNAGIVFDVSHALSLYGSFAKSFLPNSLSIPTQDNKPLPPIDRTQYEAGFKAGLFDDKVTVNGSFYRFTTSNSAQIDPANPNFYIAGPGAKGHGGEISVSGSLSPTWKLLSGLALSTSKQKNARGVDTPVLGAPKATFNLWSIKSFPLGNGKSIDLGFGGNYNSGFFANDTNIANPPNYKIDRAYVSVNGSFAVHVKKLTINAVVNNIFDRRNYQPSNTINQIIYDVPRSFRVTLTGDF</sequence>
<evidence type="ECO:0000256" key="7">
    <source>
        <dbReference type="ARBA" id="ARBA00023004"/>
    </source>
</evidence>
<keyword evidence="5 11" id="KW-0812">Transmembrane</keyword>
<evidence type="ECO:0000256" key="4">
    <source>
        <dbReference type="ARBA" id="ARBA00022496"/>
    </source>
</evidence>
<evidence type="ECO:0000256" key="10">
    <source>
        <dbReference type="ARBA" id="ARBA00023237"/>
    </source>
</evidence>
<evidence type="ECO:0000259" key="13">
    <source>
        <dbReference type="Pfam" id="PF07715"/>
    </source>
</evidence>
<evidence type="ECO:0000256" key="1">
    <source>
        <dbReference type="ARBA" id="ARBA00004571"/>
    </source>
</evidence>
<dbReference type="PANTHER" id="PTHR32552:SF68">
    <property type="entry name" value="FERRICHROME OUTER MEMBRANE TRANSPORTER_PHAGE RECEPTOR"/>
    <property type="match status" value="1"/>
</dbReference>
<dbReference type="RefSeq" id="WP_270076969.1">
    <property type="nucleotide sequence ID" value="NZ_CP115174.1"/>
</dbReference>
<keyword evidence="8" id="KW-0406">Ion transport</keyword>
<organism evidence="14 15">
    <name type="scientific">Sphingomonas abietis</name>
    <dbReference type="NCBI Taxonomy" id="3012344"/>
    <lineage>
        <taxon>Bacteria</taxon>
        <taxon>Pseudomonadati</taxon>
        <taxon>Pseudomonadota</taxon>
        <taxon>Alphaproteobacteria</taxon>
        <taxon>Sphingomonadales</taxon>
        <taxon>Sphingomonadaceae</taxon>
        <taxon>Sphingomonas</taxon>
    </lineage>
</organism>
<dbReference type="PANTHER" id="PTHR32552">
    <property type="entry name" value="FERRICHROME IRON RECEPTOR-RELATED"/>
    <property type="match status" value="1"/>
</dbReference>
<dbReference type="SUPFAM" id="SSF56935">
    <property type="entry name" value="Porins"/>
    <property type="match status" value="1"/>
</dbReference>
<comment type="similarity">
    <text evidence="11">Belongs to the TonB-dependent receptor family.</text>
</comment>
<reference evidence="14 15" key="1">
    <citation type="submission" date="2022-12" db="EMBL/GenBank/DDBJ databases">
        <title>Sphingomonas abieness sp. nov., an endophytic bacterium isolated from Abies koreana.</title>
        <authorList>
            <person name="Jiang L."/>
            <person name="Lee J."/>
        </authorList>
    </citation>
    <scope>NUCLEOTIDE SEQUENCE [LARGE SCALE GENOMIC DNA]</scope>
    <source>
        <strain evidence="15">PAMB 00755</strain>
    </source>
</reference>
<keyword evidence="10 11" id="KW-0998">Cell outer membrane</keyword>
<evidence type="ECO:0000256" key="9">
    <source>
        <dbReference type="ARBA" id="ARBA00023136"/>
    </source>
</evidence>
<dbReference type="InterPro" id="IPR036942">
    <property type="entry name" value="Beta-barrel_TonB_sf"/>
</dbReference>
<dbReference type="EMBL" id="CP115174">
    <property type="protein sequence ID" value="WBO22322.1"/>
    <property type="molecule type" value="Genomic_DNA"/>
</dbReference>
<keyword evidence="2 11" id="KW-0813">Transport</keyword>
<evidence type="ECO:0000256" key="6">
    <source>
        <dbReference type="ARBA" id="ARBA00022729"/>
    </source>
</evidence>
<dbReference type="InterPro" id="IPR037066">
    <property type="entry name" value="Plug_dom_sf"/>
</dbReference>
<dbReference type="Gene3D" id="2.170.130.10">
    <property type="entry name" value="TonB-dependent receptor, plug domain"/>
    <property type="match status" value="1"/>
</dbReference>
<evidence type="ECO:0000313" key="14">
    <source>
        <dbReference type="EMBL" id="WBO22322.1"/>
    </source>
</evidence>
<evidence type="ECO:0000256" key="8">
    <source>
        <dbReference type="ARBA" id="ARBA00023065"/>
    </source>
</evidence>
<feature type="signal peptide" evidence="12">
    <location>
        <begin position="1"/>
        <end position="23"/>
    </location>
</feature>
<dbReference type="Gene3D" id="2.40.170.20">
    <property type="entry name" value="TonB-dependent receptor, beta-barrel domain"/>
    <property type="match status" value="1"/>
</dbReference>
<dbReference type="Gene3D" id="3.55.50.30">
    <property type="match status" value="1"/>
</dbReference>
<evidence type="ECO:0000256" key="3">
    <source>
        <dbReference type="ARBA" id="ARBA00022452"/>
    </source>
</evidence>
<dbReference type="PROSITE" id="PS52016">
    <property type="entry name" value="TONB_DEPENDENT_REC_3"/>
    <property type="match status" value="1"/>
</dbReference>
<feature type="chain" id="PRO_5046644194" evidence="12">
    <location>
        <begin position="24"/>
        <end position="765"/>
    </location>
</feature>
<keyword evidence="14" id="KW-0675">Receptor</keyword>
<evidence type="ECO:0000256" key="11">
    <source>
        <dbReference type="PROSITE-ProRule" id="PRU01360"/>
    </source>
</evidence>
<feature type="domain" description="TonB-dependent receptor plug" evidence="13">
    <location>
        <begin position="135"/>
        <end position="231"/>
    </location>
</feature>
<accession>A0ABY7NM67</accession>
<comment type="subcellular location">
    <subcellularLocation>
        <location evidence="1 11">Cell outer membrane</location>
        <topology evidence="1 11">Multi-pass membrane protein</topology>
    </subcellularLocation>
</comment>
<evidence type="ECO:0000256" key="2">
    <source>
        <dbReference type="ARBA" id="ARBA00022448"/>
    </source>
</evidence>
<keyword evidence="9 11" id="KW-0472">Membrane</keyword>
<name>A0ABY7NM67_9SPHN</name>
<dbReference type="InterPro" id="IPR039426">
    <property type="entry name" value="TonB-dep_rcpt-like"/>
</dbReference>
<proteinExistence type="inferred from homology"/>
<protein>
    <submittedName>
        <fullName evidence="14">TonB-dependent receptor</fullName>
    </submittedName>
</protein>
<evidence type="ECO:0000256" key="5">
    <source>
        <dbReference type="ARBA" id="ARBA00022692"/>
    </source>
</evidence>
<dbReference type="CDD" id="cd01347">
    <property type="entry name" value="ligand_gated_channel"/>
    <property type="match status" value="1"/>
</dbReference>
<keyword evidence="7" id="KW-0408">Iron</keyword>
<keyword evidence="3 11" id="KW-1134">Transmembrane beta strand</keyword>
<keyword evidence="4" id="KW-0410">Iron transport</keyword>
<gene>
    <name evidence="14" type="ORF">PBT88_19605</name>
</gene>